<dbReference type="InterPro" id="IPR013525">
    <property type="entry name" value="ABC2_TM"/>
</dbReference>
<dbReference type="GO" id="GO:0140359">
    <property type="term" value="F:ABC-type transporter activity"/>
    <property type="evidence" value="ECO:0007669"/>
    <property type="project" value="InterPro"/>
</dbReference>
<evidence type="ECO:0000256" key="3">
    <source>
        <dbReference type="ARBA" id="ARBA00022692"/>
    </source>
</evidence>
<evidence type="ECO:0000313" key="8">
    <source>
        <dbReference type="EMBL" id="NJB99159.1"/>
    </source>
</evidence>
<keyword evidence="2" id="KW-1003">Cell membrane</keyword>
<evidence type="ECO:0000259" key="7">
    <source>
        <dbReference type="Pfam" id="PF12698"/>
    </source>
</evidence>
<evidence type="ECO:0000256" key="1">
    <source>
        <dbReference type="ARBA" id="ARBA00004651"/>
    </source>
</evidence>
<keyword evidence="4 6" id="KW-1133">Transmembrane helix</keyword>
<evidence type="ECO:0000256" key="5">
    <source>
        <dbReference type="ARBA" id="ARBA00023136"/>
    </source>
</evidence>
<dbReference type="AlphaFoldDB" id="A0A7X5Y156"/>
<evidence type="ECO:0000256" key="6">
    <source>
        <dbReference type="SAM" id="Phobius"/>
    </source>
</evidence>
<dbReference type="InterPro" id="IPR051449">
    <property type="entry name" value="ABC-2_transporter_component"/>
</dbReference>
<feature type="domain" description="ABC-2 type transporter transmembrane" evidence="7">
    <location>
        <begin position="19"/>
        <end position="358"/>
    </location>
</feature>
<dbReference type="RefSeq" id="WP_125972453.1">
    <property type="nucleotide sequence ID" value="NZ_BAAADY010000009.1"/>
</dbReference>
<comment type="caution">
    <text evidence="8">The sequence shown here is derived from an EMBL/GenBank/DDBJ whole genome shotgun (WGS) entry which is preliminary data.</text>
</comment>
<sequence>MSFVAAFRATWATVLSSRTLLSTMLLAVVLYAFYYPAPYSQEVAQQLPVVLVDEDASALSRQLVRDLEATRAVIVVDHAPSVAEAQARLHAGKADGVVLIARGLQRQLRTGAPGAGIAVWVNASYLLRASTIGETVTEVLRDLAVEKLDMLGQAVRAGPPVTIVREPMFNPTAGYKGYVFPAVAIVIIQQTLLFGVATFVGGRRREGRWRMGHGEYAGTWAAFTSVGLLTCLFLFGFIFWVQGIPRDENVAGMLFAAPLLAAAVAGLGLWLGSYFDRSERAMVILAPTSAPFFFLSGTAWPLDQMPGFVRALAQLIPSTSGVHVFVPLNQMHASLGDVAPGVLTLLALALLYGGLGWWRIAGSGQKRKLSQPATKSELA</sequence>
<feature type="transmembrane region" description="Helical" evidence="6">
    <location>
        <begin position="283"/>
        <end position="302"/>
    </location>
</feature>
<reference evidence="8 9" key="1">
    <citation type="submission" date="2020-03" db="EMBL/GenBank/DDBJ databases">
        <title>Genomic Encyclopedia of Type Strains, Phase IV (KMG-IV): sequencing the most valuable type-strain genomes for metagenomic binning, comparative biology and taxonomic classification.</title>
        <authorList>
            <person name="Goeker M."/>
        </authorList>
    </citation>
    <scope>NUCLEOTIDE SEQUENCE [LARGE SCALE GENOMIC DNA]</scope>
    <source>
        <strain evidence="8 9">DSM 7225</strain>
    </source>
</reference>
<protein>
    <submittedName>
        <fullName evidence="8">ABC-2 type transport system permease protein</fullName>
    </submittedName>
</protein>
<feature type="transmembrane region" description="Helical" evidence="6">
    <location>
        <begin position="220"/>
        <end position="241"/>
    </location>
</feature>
<evidence type="ECO:0000256" key="4">
    <source>
        <dbReference type="ARBA" id="ARBA00022989"/>
    </source>
</evidence>
<accession>A0A7X5Y156</accession>
<dbReference type="GO" id="GO:0005886">
    <property type="term" value="C:plasma membrane"/>
    <property type="evidence" value="ECO:0007669"/>
    <property type="project" value="UniProtKB-SubCell"/>
</dbReference>
<keyword evidence="9" id="KW-1185">Reference proteome</keyword>
<feature type="transmembrane region" description="Helical" evidence="6">
    <location>
        <begin position="12"/>
        <end position="34"/>
    </location>
</feature>
<dbReference type="Pfam" id="PF12698">
    <property type="entry name" value="ABC2_membrane_3"/>
    <property type="match status" value="1"/>
</dbReference>
<proteinExistence type="predicted"/>
<evidence type="ECO:0000256" key="2">
    <source>
        <dbReference type="ARBA" id="ARBA00022475"/>
    </source>
</evidence>
<feature type="transmembrane region" description="Helical" evidence="6">
    <location>
        <begin position="253"/>
        <end position="271"/>
    </location>
</feature>
<comment type="subcellular location">
    <subcellularLocation>
        <location evidence="1">Cell membrane</location>
        <topology evidence="1">Multi-pass membrane protein</topology>
    </subcellularLocation>
</comment>
<keyword evidence="5 6" id="KW-0472">Membrane</keyword>
<gene>
    <name evidence="8" type="ORF">GGR89_003500</name>
</gene>
<dbReference type="Gene3D" id="3.40.1710.10">
    <property type="entry name" value="abc type-2 transporter like domain"/>
    <property type="match status" value="1"/>
</dbReference>
<keyword evidence="3 6" id="KW-0812">Transmembrane</keyword>
<feature type="transmembrane region" description="Helical" evidence="6">
    <location>
        <begin position="338"/>
        <end position="358"/>
    </location>
</feature>
<dbReference type="EMBL" id="JAATJB010000013">
    <property type="protein sequence ID" value="NJB99159.1"/>
    <property type="molecule type" value="Genomic_DNA"/>
</dbReference>
<feature type="transmembrane region" description="Helical" evidence="6">
    <location>
        <begin position="178"/>
        <end position="200"/>
    </location>
</feature>
<evidence type="ECO:0000313" key="9">
    <source>
        <dbReference type="Proteomes" id="UP000531251"/>
    </source>
</evidence>
<name>A0A7X5Y156_9SPHN</name>
<organism evidence="8 9">
    <name type="scientific">Sphingomonas trueperi</name>
    <dbReference type="NCBI Taxonomy" id="53317"/>
    <lineage>
        <taxon>Bacteria</taxon>
        <taxon>Pseudomonadati</taxon>
        <taxon>Pseudomonadota</taxon>
        <taxon>Alphaproteobacteria</taxon>
        <taxon>Sphingomonadales</taxon>
        <taxon>Sphingomonadaceae</taxon>
        <taxon>Sphingomonas</taxon>
    </lineage>
</organism>
<dbReference type="PANTHER" id="PTHR30294:SF46">
    <property type="entry name" value="ABC TRANSPORTER PERMEASE"/>
    <property type="match status" value="1"/>
</dbReference>
<dbReference type="PANTHER" id="PTHR30294">
    <property type="entry name" value="MEMBRANE COMPONENT OF ABC TRANSPORTER YHHJ-RELATED"/>
    <property type="match status" value="1"/>
</dbReference>
<dbReference type="Proteomes" id="UP000531251">
    <property type="component" value="Unassembled WGS sequence"/>
</dbReference>